<dbReference type="HOGENOM" id="CLU_744427_0_0_1"/>
<feature type="region of interest" description="Disordered" evidence="1">
    <location>
        <begin position="77"/>
        <end position="96"/>
    </location>
</feature>
<dbReference type="InParanoid" id="K1QA16"/>
<organism evidence="2">
    <name type="scientific">Magallana gigas</name>
    <name type="common">Pacific oyster</name>
    <name type="synonym">Crassostrea gigas</name>
    <dbReference type="NCBI Taxonomy" id="29159"/>
    <lineage>
        <taxon>Eukaryota</taxon>
        <taxon>Metazoa</taxon>
        <taxon>Spiralia</taxon>
        <taxon>Lophotrochozoa</taxon>
        <taxon>Mollusca</taxon>
        <taxon>Bivalvia</taxon>
        <taxon>Autobranchia</taxon>
        <taxon>Pteriomorphia</taxon>
        <taxon>Ostreida</taxon>
        <taxon>Ostreoidea</taxon>
        <taxon>Ostreidae</taxon>
        <taxon>Magallana</taxon>
    </lineage>
</organism>
<evidence type="ECO:0000313" key="2">
    <source>
        <dbReference type="EMBL" id="EKC30803.1"/>
    </source>
</evidence>
<dbReference type="EMBL" id="JH816101">
    <property type="protein sequence ID" value="EKC30803.1"/>
    <property type="molecule type" value="Genomic_DNA"/>
</dbReference>
<name>K1QA16_MAGGI</name>
<sequence length="372" mass="42035">MPPCGSWFLDVRSSSITANIAPNVMFLPRPQFHVNYYGGLNRDGAWLNYNKVIGYCETNIREHVNFGTDNTVGNNDQSCVPVTQNKKGKKKNKKAKKNIPVVNGQLEGDQFYISKSQDQSAHPPRTEKIVEECLNSPRLAINKNRNRSLIDAYKPSETSRNELIKELQDHLNIGLNSGSKNAVTVTSEYKSNENEEHQMEKGKICPQNNQKQPQHLEQDNHTVGVDSSEARVPSHRVSVTRDPVNAQRIQQCEQAKLMARYASDKTGISLTDIYTGRISFTEKPEVKPEVIEEKDTWQPIANTREKNETVCFTQPVANPEWNDKKVGFYDNGSSSSDWTTSSSGCETEEPITLEEVREHMCYYVLCCGLCID</sequence>
<accession>K1QA16</accession>
<reference evidence="2" key="1">
    <citation type="journal article" date="2012" name="Nature">
        <title>The oyster genome reveals stress adaptation and complexity of shell formation.</title>
        <authorList>
            <person name="Zhang G."/>
            <person name="Fang X."/>
            <person name="Guo X."/>
            <person name="Li L."/>
            <person name="Luo R."/>
            <person name="Xu F."/>
            <person name="Yang P."/>
            <person name="Zhang L."/>
            <person name="Wang X."/>
            <person name="Qi H."/>
            <person name="Xiong Z."/>
            <person name="Que H."/>
            <person name="Xie Y."/>
            <person name="Holland P.W."/>
            <person name="Paps J."/>
            <person name="Zhu Y."/>
            <person name="Wu F."/>
            <person name="Chen Y."/>
            <person name="Wang J."/>
            <person name="Peng C."/>
            <person name="Meng J."/>
            <person name="Yang L."/>
            <person name="Liu J."/>
            <person name="Wen B."/>
            <person name="Zhang N."/>
            <person name="Huang Z."/>
            <person name="Zhu Q."/>
            <person name="Feng Y."/>
            <person name="Mount A."/>
            <person name="Hedgecock D."/>
            <person name="Xu Z."/>
            <person name="Liu Y."/>
            <person name="Domazet-Loso T."/>
            <person name="Du Y."/>
            <person name="Sun X."/>
            <person name="Zhang S."/>
            <person name="Liu B."/>
            <person name="Cheng P."/>
            <person name="Jiang X."/>
            <person name="Li J."/>
            <person name="Fan D."/>
            <person name="Wang W."/>
            <person name="Fu W."/>
            <person name="Wang T."/>
            <person name="Wang B."/>
            <person name="Zhang J."/>
            <person name="Peng Z."/>
            <person name="Li Y."/>
            <person name="Li N."/>
            <person name="Wang J."/>
            <person name="Chen M."/>
            <person name="He Y."/>
            <person name="Tan F."/>
            <person name="Song X."/>
            <person name="Zheng Q."/>
            <person name="Huang R."/>
            <person name="Yang H."/>
            <person name="Du X."/>
            <person name="Chen L."/>
            <person name="Yang M."/>
            <person name="Gaffney P.M."/>
            <person name="Wang S."/>
            <person name="Luo L."/>
            <person name="She Z."/>
            <person name="Ming Y."/>
            <person name="Huang W."/>
            <person name="Zhang S."/>
            <person name="Huang B."/>
            <person name="Zhang Y."/>
            <person name="Qu T."/>
            <person name="Ni P."/>
            <person name="Miao G."/>
            <person name="Wang J."/>
            <person name="Wang Q."/>
            <person name="Steinberg C.E."/>
            <person name="Wang H."/>
            <person name="Li N."/>
            <person name="Qian L."/>
            <person name="Zhang G."/>
            <person name="Li Y."/>
            <person name="Yang H."/>
            <person name="Liu X."/>
            <person name="Wang J."/>
            <person name="Yin Y."/>
            <person name="Wang J."/>
        </authorList>
    </citation>
    <scope>NUCLEOTIDE SEQUENCE [LARGE SCALE GENOMIC DNA]</scope>
    <source>
        <strain evidence="2">05x7-T-G4-1.051#20</strain>
    </source>
</reference>
<evidence type="ECO:0000256" key="1">
    <source>
        <dbReference type="SAM" id="MobiDB-lite"/>
    </source>
</evidence>
<dbReference type="AlphaFoldDB" id="K1QA16"/>
<feature type="region of interest" description="Disordered" evidence="1">
    <location>
        <begin position="223"/>
        <end position="242"/>
    </location>
</feature>
<protein>
    <submittedName>
        <fullName evidence="2">Uncharacterized protein</fullName>
    </submittedName>
</protein>
<gene>
    <name evidence="2" type="ORF">CGI_10019694</name>
</gene>
<proteinExistence type="predicted"/>
<feature type="compositionally biased region" description="Basic residues" evidence="1">
    <location>
        <begin position="86"/>
        <end position="96"/>
    </location>
</feature>